<feature type="coiled-coil region" evidence="2">
    <location>
        <begin position="68"/>
        <end position="98"/>
    </location>
</feature>
<proteinExistence type="inferred from homology"/>
<dbReference type="PANTHER" id="PTHR33215:SF12">
    <property type="entry name" value="TRANSPOSASE INSN FOR INSERTION SEQUENCE ELEMENT IS911A-RELATED"/>
    <property type="match status" value="1"/>
</dbReference>
<dbReference type="InterPro" id="IPR002514">
    <property type="entry name" value="Transposase_8"/>
</dbReference>
<keyword evidence="4" id="KW-1185">Reference proteome</keyword>
<organism evidence="3 4">
    <name type="scientific">Salinivibrio costicola subsp. alcaliphilus</name>
    <dbReference type="NCBI Taxonomy" id="272773"/>
    <lineage>
        <taxon>Bacteria</taxon>
        <taxon>Pseudomonadati</taxon>
        <taxon>Pseudomonadota</taxon>
        <taxon>Gammaproteobacteria</taxon>
        <taxon>Vibrionales</taxon>
        <taxon>Vibrionaceae</taxon>
        <taxon>Salinivibrio</taxon>
    </lineage>
</organism>
<sequence length="108" mass="12399">MTGETMTKRTRRTFSPEFKREAAELVLEQNYTIIEAATAMGVGKSTMDKWVRQLRQEQQGVTPHASPITQEQIEIRELKKKLARLEEHNDILKKATALLMSNSLNNSR</sequence>
<evidence type="ECO:0000313" key="3">
    <source>
        <dbReference type="EMBL" id="OOF32912.1"/>
    </source>
</evidence>
<evidence type="ECO:0000313" key="4">
    <source>
        <dbReference type="Proteomes" id="UP000189431"/>
    </source>
</evidence>
<evidence type="ECO:0000256" key="2">
    <source>
        <dbReference type="SAM" id="Coils"/>
    </source>
</evidence>
<dbReference type="PANTHER" id="PTHR33215">
    <property type="entry name" value="PROTEIN DISTAL ANTENNA"/>
    <property type="match status" value="1"/>
</dbReference>
<dbReference type="InterPro" id="IPR051839">
    <property type="entry name" value="RD_transcriptional_regulator"/>
</dbReference>
<reference evidence="4" key="1">
    <citation type="submission" date="2017-01" db="EMBL/GenBank/DDBJ databases">
        <title>Draft genome of the species Salinivibrio costicola subsp. alcaliphilus.</title>
        <authorList>
            <person name="Lopez-Hermoso C."/>
            <person name="De La Haba R."/>
            <person name="Sanchez-Porro C."/>
            <person name="Ventosa A."/>
        </authorList>
    </citation>
    <scope>NUCLEOTIDE SEQUENCE [LARGE SCALE GENOMIC DNA]</scope>
    <source>
        <strain evidence="4">CBH448</strain>
    </source>
</reference>
<comment type="similarity">
    <text evidence="1">Belongs to the transposase 8 family.</text>
</comment>
<name>A0ABX3KMG8_SALCS</name>
<evidence type="ECO:0000256" key="1">
    <source>
        <dbReference type="ARBA" id="ARBA00009964"/>
    </source>
</evidence>
<comment type="caution">
    <text evidence="3">The sequence shown here is derived from an EMBL/GenBank/DDBJ whole genome shotgun (WGS) entry which is preliminary data.</text>
</comment>
<keyword evidence="2" id="KW-0175">Coiled coil</keyword>
<dbReference type="EMBL" id="MUFR01000050">
    <property type="protein sequence ID" value="OOF32912.1"/>
    <property type="molecule type" value="Genomic_DNA"/>
</dbReference>
<protein>
    <submittedName>
        <fullName evidence="3">Transposase</fullName>
    </submittedName>
</protein>
<accession>A0ABX3KMG8</accession>
<gene>
    <name evidence="3" type="ORF">BZJ21_13685</name>
</gene>
<dbReference type="Pfam" id="PF01527">
    <property type="entry name" value="HTH_Tnp_1"/>
    <property type="match status" value="1"/>
</dbReference>
<dbReference type="SUPFAM" id="SSF46689">
    <property type="entry name" value="Homeodomain-like"/>
    <property type="match status" value="1"/>
</dbReference>
<dbReference type="InterPro" id="IPR009057">
    <property type="entry name" value="Homeodomain-like_sf"/>
</dbReference>
<dbReference type="Gene3D" id="1.10.10.60">
    <property type="entry name" value="Homeodomain-like"/>
    <property type="match status" value="1"/>
</dbReference>
<dbReference type="Proteomes" id="UP000189431">
    <property type="component" value="Unassembled WGS sequence"/>
</dbReference>